<protein>
    <submittedName>
        <fullName evidence="2">Uncharacterized protein</fullName>
    </submittedName>
</protein>
<keyword evidence="3" id="KW-1185">Reference proteome</keyword>
<sequence length="189" mass="21423">MAMAGLGFQGGQHVGEVFRHNRTLLELDVSYCRISADGIPHLAAGLRENDILQVLKIGCNPFDGDNAMLLLEAIQENDSSALRHLDIPHVFVKEEFVKLARKLQEQRGFTVQYEGVLPSLPKRKYTVEEMVRFRTDPVGHLRRALQQCSMSPSEVFHLNGPSKITKKEFTDTVRKPTGLPRKSPRSFRR</sequence>
<reference evidence="2 3" key="1">
    <citation type="submission" date="2018-04" db="EMBL/GenBank/DDBJ databases">
        <title>The genome of golden apple snail Pomacea canaliculata provides insight into stress tolerance and invasive adaptation.</title>
        <authorList>
            <person name="Liu C."/>
            <person name="Liu B."/>
            <person name="Ren Y."/>
            <person name="Zhang Y."/>
            <person name="Wang H."/>
            <person name="Li S."/>
            <person name="Jiang F."/>
            <person name="Yin L."/>
            <person name="Zhang G."/>
            <person name="Qian W."/>
            <person name="Fan W."/>
        </authorList>
    </citation>
    <scope>NUCLEOTIDE SEQUENCE [LARGE SCALE GENOMIC DNA]</scope>
    <source>
        <strain evidence="2">SZHN2017</strain>
        <tissue evidence="2">Muscle</tissue>
    </source>
</reference>
<dbReference type="PANTHER" id="PTHR24114">
    <property type="entry name" value="LEUCINE RICH REPEAT FAMILY PROTEIN"/>
    <property type="match status" value="1"/>
</dbReference>
<feature type="region of interest" description="Disordered" evidence="1">
    <location>
        <begin position="170"/>
        <end position="189"/>
    </location>
</feature>
<gene>
    <name evidence="2" type="ORF">C0Q70_13825</name>
</gene>
<dbReference type="PANTHER" id="PTHR24114:SF2">
    <property type="entry name" value="F-BOX DOMAIN-CONTAINING PROTEIN-RELATED"/>
    <property type="match status" value="1"/>
</dbReference>
<dbReference type="EMBL" id="PZQS01000008">
    <property type="protein sequence ID" value="PVD26156.1"/>
    <property type="molecule type" value="Genomic_DNA"/>
</dbReference>
<evidence type="ECO:0000313" key="2">
    <source>
        <dbReference type="EMBL" id="PVD26156.1"/>
    </source>
</evidence>
<dbReference type="SUPFAM" id="SSF52047">
    <property type="entry name" value="RNI-like"/>
    <property type="match status" value="1"/>
</dbReference>
<dbReference type="InterPro" id="IPR032675">
    <property type="entry name" value="LRR_dom_sf"/>
</dbReference>
<evidence type="ECO:0000313" key="3">
    <source>
        <dbReference type="Proteomes" id="UP000245119"/>
    </source>
</evidence>
<dbReference type="InterPro" id="IPR052394">
    <property type="entry name" value="LRR-containing"/>
</dbReference>
<dbReference type="SMART" id="SM00368">
    <property type="entry name" value="LRR_RI"/>
    <property type="match status" value="2"/>
</dbReference>
<evidence type="ECO:0000256" key="1">
    <source>
        <dbReference type="SAM" id="MobiDB-lite"/>
    </source>
</evidence>
<name>A0A2T7NYB9_POMCA</name>
<organism evidence="2 3">
    <name type="scientific">Pomacea canaliculata</name>
    <name type="common">Golden apple snail</name>
    <dbReference type="NCBI Taxonomy" id="400727"/>
    <lineage>
        <taxon>Eukaryota</taxon>
        <taxon>Metazoa</taxon>
        <taxon>Spiralia</taxon>
        <taxon>Lophotrochozoa</taxon>
        <taxon>Mollusca</taxon>
        <taxon>Gastropoda</taxon>
        <taxon>Caenogastropoda</taxon>
        <taxon>Architaenioglossa</taxon>
        <taxon>Ampullarioidea</taxon>
        <taxon>Ampullariidae</taxon>
        <taxon>Pomacea</taxon>
    </lineage>
</organism>
<accession>A0A2T7NYB9</accession>
<dbReference type="OrthoDB" id="76105at2759"/>
<dbReference type="Gene3D" id="3.80.10.10">
    <property type="entry name" value="Ribonuclease Inhibitor"/>
    <property type="match status" value="1"/>
</dbReference>
<dbReference type="Proteomes" id="UP000245119">
    <property type="component" value="Linkage Group LG8"/>
</dbReference>
<dbReference type="AlphaFoldDB" id="A0A2T7NYB9"/>
<comment type="caution">
    <text evidence="2">The sequence shown here is derived from an EMBL/GenBank/DDBJ whole genome shotgun (WGS) entry which is preliminary data.</text>
</comment>
<proteinExistence type="predicted"/>